<protein>
    <submittedName>
        <fullName evidence="1">Uncharacterized protein</fullName>
    </submittedName>
</protein>
<dbReference type="Proteomes" id="UP001234989">
    <property type="component" value="Chromosome 6"/>
</dbReference>
<name>A0AAF0TZW3_SOLVR</name>
<sequence>MIDERGSFAVASPFPGPLPSFLKSIKKVGIEPFVFLHLVSDSSNLNHSIHYFSCVAISETVSLKWLSCCISLPCFHLSLFLEELFTQCVLLSGGCLAICTN</sequence>
<gene>
    <name evidence="1" type="ORF">MTR67_026768</name>
</gene>
<proteinExistence type="predicted"/>
<organism evidence="1 2">
    <name type="scientific">Solanum verrucosum</name>
    <dbReference type="NCBI Taxonomy" id="315347"/>
    <lineage>
        <taxon>Eukaryota</taxon>
        <taxon>Viridiplantae</taxon>
        <taxon>Streptophyta</taxon>
        <taxon>Embryophyta</taxon>
        <taxon>Tracheophyta</taxon>
        <taxon>Spermatophyta</taxon>
        <taxon>Magnoliopsida</taxon>
        <taxon>eudicotyledons</taxon>
        <taxon>Gunneridae</taxon>
        <taxon>Pentapetalae</taxon>
        <taxon>asterids</taxon>
        <taxon>lamiids</taxon>
        <taxon>Solanales</taxon>
        <taxon>Solanaceae</taxon>
        <taxon>Solanoideae</taxon>
        <taxon>Solaneae</taxon>
        <taxon>Solanum</taxon>
    </lineage>
</organism>
<keyword evidence="2" id="KW-1185">Reference proteome</keyword>
<evidence type="ECO:0000313" key="2">
    <source>
        <dbReference type="Proteomes" id="UP001234989"/>
    </source>
</evidence>
<reference evidence="1" key="1">
    <citation type="submission" date="2023-08" db="EMBL/GenBank/DDBJ databases">
        <title>A de novo genome assembly of Solanum verrucosum Schlechtendal, a Mexican diploid species geographically isolated from the other diploid A-genome species in potato relatives.</title>
        <authorList>
            <person name="Hosaka K."/>
        </authorList>
    </citation>
    <scope>NUCLEOTIDE SEQUENCE</scope>
    <source>
        <tissue evidence="1">Young leaves</tissue>
    </source>
</reference>
<dbReference type="AlphaFoldDB" id="A0AAF0TZW3"/>
<evidence type="ECO:0000313" key="1">
    <source>
        <dbReference type="EMBL" id="WMV33383.1"/>
    </source>
</evidence>
<accession>A0AAF0TZW3</accession>
<dbReference type="EMBL" id="CP133617">
    <property type="protein sequence ID" value="WMV33383.1"/>
    <property type="molecule type" value="Genomic_DNA"/>
</dbReference>